<dbReference type="InterPro" id="IPR024079">
    <property type="entry name" value="MetalloPept_cat_dom_sf"/>
</dbReference>
<dbReference type="SUPFAM" id="SSF55486">
    <property type="entry name" value="Metalloproteases ('zincins'), catalytic domain"/>
    <property type="match status" value="1"/>
</dbReference>
<dbReference type="RefSeq" id="WP_136895999.1">
    <property type="nucleotide sequence ID" value="NZ_SWJE01000008.1"/>
</dbReference>
<gene>
    <name evidence="1" type="ORF">FAZ69_15725</name>
</gene>
<dbReference type="EMBL" id="SWJE01000008">
    <property type="protein sequence ID" value="TKC87736.1"/>
    <property type="molecule type" value="Genomic_DNA"/>
</dbReference>
<comment type="caution">
    <text evidence="1">The sequence shown here is derived from an EMBL/GenBank/DDBJ whole genome shotgun (WGS) entry which is preliminary data.</text>
</comment>
<protein>
    <recommendedName>
        <fullName evidence="3">Lysine-specific metallo-endopeptidase domain-containing protein</fullName>
    </recommendedName>
</protein>
<accession>A0A4U1I3D0</accession>
<organism evidence="1 2">
    <name type="scientific">Trinickia terrae</name>
    <dbReference type="NCBI Taxonomy" id="2571161"/>
    <lineage>
        <taxon>Bacteria</taxon>
        <taxon>Pseudomonadati</taxon>
        <taxon>Pseudomonadota</taxon>
        <taxon>Betaproteobacteria</taxon>
        <taxon>Burkholderiales</taxon>
        <taxon>Burkholderiaceae</taxon>
        <taxon>Trinickia</taxon>
    </lineage>
</organism>
<dbReference type="Gene3D" id="3.40.390.10">
    <property type="entry name" value="Collagenase (Catalytic Domain)"/>
    <property type="match status" value="1"/>
</dbReference>
<reference evidence="1 2" key="1">
    <citation type="submission" date="2019-04" db="EMBL/GenBank/DDBJ databases">
        <title>Trinickia sp. 7GSK02, isolated from subtropical forest soil.</title>
        <authorList>
            <person name="Gao Z.-H."/>
            <person name="Qiu L.-H."/>
        </authorList>
    </citation>
    <scope>NUCLEOTIDE SEQUENCE [LARGE SCALE GENOMIC DNA]</scope>
    <source>
        <strain evidence="1 2">7GSK02</strain>
    </source>
</reference>
<dbReference type="AlphaFoldDB" id="A0A4U1I3D0"/>
<dbReference type="Proteomes" id="UP000305539">
    <property type="component" value="Unassembled WGS sequence"/>
</dbReference>
<keyword evidence="2" id="KW-1185">Reference proteome</keyword>
<evidence type="ECO:0008006" key="3">
    <source>
        <dbReference type="Google" id="ProtNLM"/>
    </source>
</evidence>
<evidence type="ECO:0000313" key="1">
    <source>
        <dbReference type="EMBL" id="TKC87736.1"/>
    </source>
</evidence>
<dbReference type="GO" id="GO:0008237">
    <property type="term" value="F:metallopeptidase activity"/>
    <property type="evidence" value="ECO:0007669"/>
    <property type="project" value="InterPro"/>
</dbReference>
<evidence type="ECO:0000313" key="2">
    <source>
        <dbReference type="Proteomes" id="UP000305539"/>
    </source>
</evidence>
<proteinExistence type="predicted"/>
<sequence length="434" mass="49441">MAFKSGTERFDEALETLLSLGATRGFEFYNGYKGVLVWLSKQANPVVAKNTVGSQISVGGFFSDKSLLAVEIRRSLRALLLLKITCHNLSRDGVTALKGIYDGARYPHQLIKINSEIKEASRSPRLTSIEPVEISPAVYEYAGGIGFPHTRQTLEDGRNSGNQMLREAHAYMKSPSREKLLYTRWFGDFDATFNGKKNRETVEDNIRKVMGAYATKRMMFTFTRRMGDVIATAAQQSYEEFCKQNYIKVNLAEYFFPGTDSHSDQLFYDAKEYAAYFDRHLKIKAEKNSKFLNIICREMNGYYSSYSEERRKFKEAKAKAKADPDIIKLETEMHENWMLLPLPPWAERERKISVAGVIVHEATHQIVDTTDVSVLMRGEGEEEVVYSSAGGEVMYGADKCYWLARKAPQLAITNADNYRLFCEEFLLTKSLQTT</sequence>
<dbReference type="OrthoDB" id="8841651at2"/>
<name>A0A4U1I3D0_9BURK</name>